<evidence type="ECO:0000313" key="1">
    <source>
        <dbReference type="EMBL" id="KZD07378.1"/>
    </source>
</evidence>
<gene>
    <name evidence="1" type="ORF">AUP43_02320</name>
</gene>
<name>A0A154W1H7_9PROT</name>
<comment type="caution">
    <text evidence="1">The sequence shown here is derived from an EMBL/GenBank/DDBJ whole genome shotgun (WGS) entry which is preliminary data.</text>
</comment>
<dbReference type="AlphaFoldDB" id="A0A154W1H7"/>
<protein>
    <recommendedName>
        <fullName evidence="3">DUF736 domain-containing protein</fullName>
    </recommendedName>
</protein>
<evidence type="ECO:0008006" key="3">
    <source>
        <dbReference type="Google" id="ProtNLM"/>
    </source>
</evidence>
<evidence type="ECO:0000313" key="2">
    <source>
        <dbReference type="Proteomes" id="UP000076400"/>
    </source>
</evidence>
<proteinExistence type="predicted"/>
<dbReference type="EMBL" id="LPXN01000116">
    <property type="protein sequence ID" value="KZD07378.1"/>
    <property type="molecule type" value="Genomic_DNA"/>
</dbReference>
<reference evidence="1 2" key="1">
    <citation type="submission" date="2015-12" db="EMBL/GenBank/DDBJ databases">
        <title>Genome sequence of Oceanibaculum pacificum MCCC 1A02656.</title>
        <authorList>
            <person name="Lu L."/>
            <person name="Lai Q."/>
            <person name="Shao Z."/>
            <person name="Qian P."/>
        </authorList>
    </citation>
    <scope>NUCLEOTIDE SEQUENCE [LARGE SCALE GENOMIC DNA]</scope>
    <source>
        <strain evidence="1 2">MCCC 1A02656</strain>
    </source>
</reference>
<dbReference type="Pfam" id="PF05284">
    <property type="entry name" value="DUF736"/>
    <property type="match status" value="1"/>
</dbReference>
<dbReference type="Proteomes" id="UP000076400">
    <property type="component" value="Unassembled WGS sequence"/>
</dbReference>
<dbReference type="OrthoDB" id="9800788at2"/>
<organism evidence="1 2">
    <name type="scientific">Oceanibaculum pacificum</name>
    <dbReference type="NCBI Taxonomy" id="580166"/>
    <lineage>
        <taxon>Bacteria</taxon>
        <taxon>Pseudomonadati</taxon>
        <taxon>Pseudomonadota</taxon>
        <taxon>Alphaproteobacteria</taxon>
        <taxon>Rhodospirillales</taxon>
        <taxon>Oceanibaculaceae</taxon>
        <taxon>Oceanibaculum</taxon>
    </lineage>
</organism>
<sequence>MSIIGTFTPTKNGGWTGTIRTLTIDVKARFVPNDNRDSDRAPDFRVFVGRSEVGAAWRERTSGESPKDYVSVRLDDPTLAEPISAAMFTVAESQSAQLVWSRR</sequence>
<dbReference type="RefSeq" id="WP_067556972.1">
    <property type="nucleotide sequence ID" value="NZ_LPXN01000116.1"/>
</dbReference>
<dbReference type="STRING" id="580166.AUP43_02320"/>
<accession>A0A154W1H7</accession>
<keyword evidence="2" id="KW-1185">Reference proteome</keyword>
<dbReference type="InterPro" id="IPR007948">
    <property type="entry name" value="DUF736"/>
</dbReference>